<evidence type="ECO:0000313" key="6">
    <source>
        <dbReference type="EMBL" id="VDP10607.1"/>
    </source>
</evidence>
<accession>A0A183ISV4</accession>
<name>A0A183ISV4_9BILA</name>
<evidence type="ECO:0000256" key="3">
    <source>
        <dbReference type="PROSITE-ProRule" id="PRU00076"/>
    </source>
</evidence>
<dbReference type="WBParaSite" id="SBAD_0000696201-mRNA-1">
    <property type="protein sequence ID" value="SBAD_0000696201-mRNA-1"/>
    <property type="gene ID" value="SBAD_0000696201"/>
</dbReference>
<dbReference type="EMBL" id="UZAM01009965">
    <property type="protein sequence ID" value="VDP10607.1"/>
    <property type="molecule type" value="Genomic_DNA"/>
</dbReference>
<reference evidence="8" key="1">
    <citation type="submission" date="2016-06" db="UniProtKB">
        <authorList>
            <consortium name="WormBaseParasite"/>
        </authorList>
    </citation>
    <scope>IDENTIFICATION</scope>
</reference>
<reference evidence="6 7" key="2">
    <citation type="submission" date="2018-11" db="EMBL/GenBank/DDBJ databases">
        <authorList>
            <consortium name="Pathogen Informatics"/>
        </authorList>
    </citation>
    <scope>NUCLEOTIDE SEQUENCE [LARGE SCALE GENOMIC DNA]</scope>
</reference>
<dbReference type="SUPFAM" id="SSF49854">
    <property type="entry name" value="Spermadhesin, CUB domain"/>
    <property type="match status" value="2"/>
</dbReference>
<keyword evidence="3" id="KW-0245">EGF-like domain</keyword>
<feature type="disulfide bond" evidence="3">
    <location>
        <begin position="124"/>
        <end position="141"/>
    </location>
</feature>
<keyword evidence="7" id="KW-1185">Reference proteome</keyword>
<dbReference type="OrthoDB" id="10266706at2759"/>
<dbReference type="PROSITE" id="PS01186">
    <property type="entry name" value="EGF_2"/>
    <property type="match status" value="1"/>
</dbReference>
<dbReference type="SMART" id="SM00042">
    <property type="entry name" value="CUB"/>
    <property type="match status" value="2"/>
</dbReference>
<evidence type="ECO:0000259" key="5">
    <source>
        <dbReference type="PROSITE" id="PS50026"/>
    </source>
</evidence>
<dbReference type="PANTHER" id="PTHR24251:SF46">
    <property type="entry name" value="METALLOENDOPEPTIDASE"/>
    <property type="match status" value="1"/>
</dbReference>
<dbReference type="InterPro" id="IPR035914">
    <property type="entry name" value="Sperma_CUB_dom_sf"/>
</dbReference>
<dbReference type="SUPFAM" id="SSF57196">
    <property type="entry name" value="EGF/Laminin"/>
    <property type="match status" value="2"/>
</dbReference>
<evidence type="ECO:0000256" key="1">
    <source>
        <dbReference type="ARBA" id="ARBA00022737"/>
    </source>
</evidence>
<gene>
    <name evidence="6" type="ORF">SBAD_LOCUS6701</name>
</gene>
<dbReference type="SMART" id="SM00181">
    <property type="entry name" value="EGF"/>
    <property type="match status" value="2"/>
</dbReference>
<dbReference type="PROSITE" id="PS00022">
    <property type="entry name" value="EGF_1"/>
    <property type="match status" value="2"/>
</dbReference>
<dbReference type="CDD" id="cd00041">
    <property type="entry name" value="CUB"/>
    <property type="match status" value="1"/>
</dbReference>
<evidence type="ECO:0000313" key="7">
    <source>
        <dbReference type="Proteomes" id="UP000270296"/>
    </source>
</evidence>
<dbReference type="Gene3D" id="2.10.25.10">
    <property type="entry name" value="Laminin"/>
    <property type="match status" value="1"/>
</dbReference>
<feature type="domain" description="CUB" evidence="4">
    <location>
        <begin position="185"/>
        <end position="292"/>
    </location>
</feature>
<keyword evidence="1" id="KW-0677">Repeat</keyword>
<dbReference type="PROSITE" id="PS01180">
    <property type="entry name" value="CUB"/>
    <property type="match status" value="2"/>
</dbReference>
<dbReference type="Gene3D" id="2.60.120.290">
    <property type="entry name" value="Spermadhesin, CUB domain"/>
    <property type="match status" value="2"/>
</dbReference>
<sequence>MFLKIYLSYELNVSSLLVSDRSGVQMIDCRPSSTDGYVFINLKVFEIISNTADCEDDFLVISSVFPDGKETRIGRYCGSSYVVNLVSKTNFVKAEFHSNNRFVGKGFLAEYRTVANYSCDYFSCLNGGTCYFVNETKHLKCRCRDGFGGDHCQTDVVCSSSLCKHNAGCQNATCICSENFTGRYCETLINSVVTITEFPALINSLNYPLPYPANITQKWILLAPHVIVLRFKYFSIDSTSSSLQLFNETDTMATLTGTVLPPDYFARNEMNLTFTVGTDLYDSGFSGFLIEAVAGTYSHHFFYF</sequence>
<feature type="disulfide bond" evidence="3">
    <location>
        <begin position="143"/>
        <end position="152"/>
    </location>
</feature>
<evidence type="ECO:0000313" key="8">
    <source>
        <dbReference type="WBParaSite" id="SBAD_0000696201-mRNA-1"/>
    </source>
</evidence>
<dbReference type="InterPro" id="IPR000859">
    <property type="entry name" value="CUB_dom"/>
</dbReference>
<feature type="domain" description="CUB" evidence="4">
    <location>
        <begin position="45"/>
        <end position="114"/>
    </location>
</feature>
<dbReference type="PROSITE" id="PS50026">
    <property type="entry name" value="EGF_3"/>
    <property type="match status" value="1"/>
</dbReference>
<feature type="domain" description="EGF-like" evidence="5">
    <location>
        <begin position="115"/>
        <end position="153"/>
    </location>
</feature>
<organism evidence="8">
    <name type="scientific">Soboliphyme baturini</name>
    <dbReference type="NCBI Taxonomy" id="241478"/>
    <lineage>
        <taxon>Eukaryota</taxon>
        <taxon>Metazoa</taxon>
        <taxon>Ecdysozoa</taxon>
        <taxon>Nematoda</taxon>
        <taxon>Enoplea</taxon>
        <taxon>Dorylaimia</taxon>
        <taxon>Dioctophymatida</taxon>
        <taxon>Dioctophymatoidea</taxon>
        <taxon>Soboliphymatidae</taxon>
        <taxon>Soboliphyme</taxon>
    </lineage>
</organism>
<dbReference type="PANTHER" id="PTHR24251">
    <property type="entry name" value="OVOCHYMASE-RELATED"/>
    <property type="match status" value="1"/>
</dbReference>
<evidence type="ECO:0000256" key="2">
    <source>
        <dbReference type="ARBA" id="ARBA00023157"/>
    </source>
</evidence>
<dbReference type="InterPro" id="IPR000742">
    <property type="entry name" value="EGF"/>
</dbReference>
<keyword evidence="2 3" id="KW-1015">Disulfide bond</keyword>
<protein>
    <submittedName>
        <fullName evidence="8">EGF-like domain-containing protein</fullName>
    </submittedName>
</protein>
<dbReference type="Proteomes" id="UP000270296">
    <property type="component" value="Unassembled WGS sequence"/>
</dbReference>
<dbReference type="AlphaFoldDB" id="A0A183ISV4"/>
<dbReference type="Pfam" id="PF00431">
    <property type="entry name" value="CUB"/>
    <property type="match status" value="1"/>
</dbReference>
<proteinExistence type="predicted"/>
<evidence type="ECO:0000259" key="4">
    <source>
        <dbReference type="PROSITE" id="PS01180"/>
    </source>
</evidence>
<comment type="caution">
    <text evidence="3">Lacks conserved residue(s) required for the propagation of feature annotation.</text>
</comment>